<comment type="caution">
    <text evidence="6">The sequence shown here is derived from an EMBL/GenBank/DDBJ whole genome shotgun (WGS) entry which is preliminary data.</text>
</comment>
<gene>
    <name evidence="6" type="ORF">CEY00_Acc26321</name>
</gene>
<organism evidence="6 7">
    <name type="scientific">Actinidia chinensis var. chinensis</name>
    <name type="common">Chinese soft-hair kiwi</name>
    <dbReference type="NCBI Taxonomy" id="1590841"/>
    <lineage>
        <taxon>Eukaryota</taxon>
        <taxon>Viridiplantae</taxon>
        <taxon>Streptophyta</taxon>
        <taxon>Embryophyta</taxon>
        <taxon>Tracheophyta</taxon>
        <taxon>Spermatophyta</taxon>
        <taxon>Magnoliopsida</taxon>
        <taxon>eudicotyledons</taxon>
        <taxon>Gunneridae</taxon>
        <taxon>Pentapetalae</taxon>
        <taxon>asterids</taxon>
        <taxon>Ericales</taxon>
        <taxon>Actinidiaceae</taxon>
        <taxon>Actinidia</taxon>
    </lineage>
</organism>
<dbReference type="OrthoDB" id="1734063at2759"/>
<dbReference type="EMBL" id="NKQK01000023">
    <property type="protein sequence ID" value="PSR96272.1"/>
    <property type="molecule type" value="Genomic_DNA"/>
</dbReference>
<dbReference type="Gramene" id="PSR96272">
    <property type="protein sequence ID" value="PSR96272"/>
    <property type="gene ID" value="CEY00_Acc26321"/>
</dbReference>
<dbReference type="STRING" id="1590841.A0A2R6PTD8"/>
<proteinExistence type="inferred from homology"/>
<protein>
    <submittedName>
        <fullName evidence="6">UPF0505 protein</fullName>
    </submittedName>
</protein>
<reference evidence="6 7" key="1">
    <citation type="submission" date="2017-07" db="EMBL/GenBank/DDBJ databases">
        <title>An improved, manually edited Actinidia chinensis var. chinensis (kiwifruit) genome highlights the challenges associated with draft genomes and gene prediction in plants.</title>
        <authorList>
            <person name="Pilkington S."/>
            <person name="Crowhurst R."/>
            <person name="Hilario E."/>
            <person name="Nardozza S."/>
            <person name="Fraser L."/>
            <person name="Peng Y."/>
            <person name="Gunaseelan K."/>
            <person name="Simpson R."/>
            <person name="Tahir J."/>
            <person name="Deroles S."/>
            <person name="Templeton K."/>
            <person name="Luo Z."/>
            <person name="Davy M."/>
            <person name="Cheng C."/>
            <person name="Mcneilage M."/>
            <person name="Scaglione D."/>
            <person name="Liu Y."/>
            <person name="Zhang Q."/>
            <person name="Datson P."/>
            <person name="De Silva N."/>
            <person name="Gardiner S."/>
            <person name="Bassett H."/>
            <person name="Chagne D."/>
            <person name="Mccallum J."/>
            <person name="Dzierzon H."/>
            <person name="Deng C."/>
            <person name="Wang Y.-Y."/>
            <person name="Barron N."/>
            <person name="Manako K."/>
            <person name="Bowen J."/>
            <person name="Foster T."/>
            <person name="Erridge Z."/>
            <person name="Tiffin H."/>
            <person name="Waite C."/>
            <person name="Davies K."/>
            <person name="Grierson E."/>
            <person name="Laing W."/>
            <person name="Kirk R."/>
            <person name="Chen X."/>
            <person name="Wood M."/>
            <person name="Montefiori M."/>
            <person name="Brummell D."/>
            <person name="Schwinn K."/>
            <person name="Catanach A."/>
            <person name="Fullerton C."/>
            <person name="Li D."/>
            <person name="Meiyalaghan S."/>
            <person name="Nieuwenhuizen N."/>
            <person name="Read N."/>
            <person name="Prakash R."/>
            <person name="Hunter D."/>
            <person name="Zhang H."/>
            <person name="Mckenzie M."/>
            <person name="Knabel M."/>
            <person name="Harris A."/>
            <person name="Allan A."/>
            <person name="Chen A."/>
            <person name="Janssen B."/>
            <person name="Plunkett B."/>
            <person name="Dwamena C."/>
            <person name="Voogd C."/>
            <person name="Leif D."/>
            <person name="Lafferty D."/>
            <person name="Souleyre E."/>
            <person name="Varkonyi-Gasic E."/>
            <person name="Gambi F."/>
            <person name="Hanley J."/>
            <person name="Yao J.-L."/>
            <person name="Cheung J."/>
            <person name="David K."/>
            <person name="Warren B."/>
            <person name="Marsh K."/>
            <person name="Snowden K."/>
            <person name="Lin-Wang K."/>
            <person name="Brian L."/>
            <person name="Martinez-Sanchez M."/>
            <person name="Wang M."/>
            <person name="Ileperuma N."/>
            <person name="Macnee N."/>
            <person name="Campin R."/>
            <person name="Mcatee P."/>
            <person name="Drummond R."/>
            <person name="Espley R."/>
            <person name="Ireland H."/>
            <person name="Wu R."/>
            <person name="Atkinson R."/>
            <person name="Karunairetnam S."/>
            <person name="Bulley S."/>
            <person name="Chunkath S."/>
            <person name="Hanley Z."/>
            <person name="Storey R."/>
            <person name="Thrimawithana A."/>
            <person name="Thomson S."/>
            <person name="David C."/>
            <person name="Testolin R."/>
        </authorList>
    </citation>
    <scope>NUCLEOTIDE SEQUENCE [LARGE SCALE GENOMIC DNA]</scope>
    <source>
        <strain evidence="7">cv. Red5</strain>
        <tissue evidence="6">Young leaf</tissue>
    </source>
</reference>
<evidence type="ECO:0000256" key="2">
    <source>
        <dbReference type="ARBA" id="ARBA00010704"/>
    </source>
</evidence>
<dbReference type="OMA" id="RVEVCKN"/>
<dbReference type="FunCoup" id="A0A2R6PTD8">
    <property type="interactions" value="5000"/>
</dbReference>
<dbReference type="GO" id="GO:0032456">
    <property type="term" value="P:endocytic recycling"/>
    <property type="evidence" value="ECO:0007669"/>
    <property type="project" value="InterPro"/>
</dbReference>
<comment type="similarity">
    <text evidence="2">Belongs to the VPS35L family.</text>
</comment>
<evidence type="ECO:0000256" key="4">
    <source>
        <dbReference type="ARBA" id="ARBA00022753"/>
    </source>
</evidence>
<dbReference type="PANTHER" id="PTHR13673:SF0">
    <property type="entry name" value="VPS35 ENDOSOMAL PROTEIN-SORTING FACTOR-LIKE"/>
    <property type="match status" value="1"/>
</dbReference>
<evidence type="ECO:0000313" key="6">
    <source>
        <dbReference type="EMBL" id="PSR96272.1"/>
    </source>
</evidence>
<dbReference type="InterPro" id="IPR029705">
    <property type="entry name" value="VPS35L"/>
</dbReference>
<accession>A0A2R6PTD8</accession>
<evidence type="ECO:0000256" key="3">
    <source>
        <dbReference type="ARBA" id="ARBA00022448"/>
    </source>
</evidence>
<dbReference type="GO" id="GO:0005768">
    <property type="term" value="C:endosome"/>
    <property type="evidence" value="ECO:0007669"/>
    <property type="project" value="UniProtKB-SubCell"/>
</dbReference>
<reference evidence="7" key="2">
    <citation type="journal article" date="2018" name="BMC Genomics">
        <title>A manually annotated Actinidia chinensis var. chinensis (kiwifruit) genome highlights the challenges associated with draft genomes and gene prediction in plants.</title>
        <authorList>
            <person name="Pilkington S.M."/>
            <person name="Crowhurst R."/>
            <person name="Hilario E."/>
            <person name="Nardozza S."/>
            <person name="Fraser L."/>
            <person name="Peng Y."/>
            <person name="Gunaseelan K."/>
            <person name="Simpson R."/>
            <person name="Tahir J."/>
            <person name="Deroles S.C."/>
            <person name="Templeton K."/>
            <person name="Luo Z."/>
            <person name="Davy M."/>
            <person name="Cheng C."/>
            <person name="McNeilage M."/>
            <person name="Scaglione D."/>
            <person name="Liu Y."/>
            <person name="Zhang Q."/>
            <person name="Datson P."/>
            <person name="De Silva N."/>
            <person name="Gardiner S.E."/>
            <person name="Bassett H."/>
            <person name="Chagne D."/>
            <person name="McCallum J."/>
            <person name="Dzierzon H."/>
            <person name="Deng C."/>
            <person name="Wang Y.Y."/>
            <person name="Barron L."/>
            <person name="Manako K."/>
            <person name="Bowen J."/>
            <person name="Foster T.M."/>
            <person name="Erridge Z.A."/>
            <person name="Tiffin H."/>
            <person name="Waite C.N."/>
            <person name="Davies K.M."/>
            <person name="Grierson E.P."/>
            <person name="Laing W.A."/>
            <person name="Kirk R."/>
            <person name="Chen X."/>
            <person name="Wood M."/>
            <person name="Montefiori M."/>
            <person name="Brummell D.A."/>
            <person name="Schwinn K.E."/>
            <person name="Catanach A."/>
            <person name="Fullerton C."/>
            <person name="Li D."/>
            <person name="Meiyalaghan S."/>
            <person name="Nieuwenhuizen N."/>
            <person name="Read N."/>
            <person name="Prakash R."/>
            <person name="Hunter D."/>
            <person name="Zhang H."/>
            <person name="McKenzie M."/>
            <person name="Knabel M."/>
            <person name="Harris A."/>
            <person name="Allan A.C."/>
            <person name="Gleave A."/>
            <person name="Chen A."/>
            <person name="Janssen B.J."/>
            <person name="Plunkett B."/>
            <person name="Ampomah-Dwamena C."/>
            <person name="Voogd C."/>
            <person name="Leif D."/>
            <person name="Lafferty D."/>
            <person name="Souleyre E.J.F."/>
            <person name="Varkonyi-Gasic E."/>
            <person name="Gambi F."/>
            <person name="Hanley J."/>
            <person name="Yao J.L."/>
            <person name="Cheung J."/>
            <person name="David K.M."/>
            <person name="Warren B."/>
            <person name="Marsh K."/>
            <person name="Snowden K.C."/>
            <person name="Lin-Wang K."/>
            <person name="Brian L."/>
            <person name="Martinez-Sanchez M."/>
            <person name="Wang M."/>
            <person name="Ileperuma N."/>
            <person name="Macnee N."/>
            <person name="Campin R."/>
            <person name="McAtee P."/>
            <person name="Drummond R.S.M."/>
            <person name="Espley R.V."/>
            <person name="Ireland H.S."/>
            <person name="Wu R."/>
            <person name="Atkinson R.G."/>
            <person name="Karunairetnam S."/>
            <person name="Bulley S."/>
            <person name="Chunkath S."/>
            <person name="Hanley Z."/>
            <person name="Storey R."/>
            <person name="Thrimawithana A.H."/>
            <person name="Thomson S."/>
            <person name="David C."/>
            <person name="Testolin R."/>
            <person name="Huang H."/>
            <person name="Hellens R.P."/>
            <person name="Schaffer R.J."/>
        </authorList>
    </citation>
    <scope>NUCLEOTIDE SEQUENCE [LARGE SCALE GENOMIC DNA]</scope>
    <source>
        <strain evidence="7">cv. Red5</strain>
    </source>
</reference>
<dbReference type="Proteomes" id="UP000241394">
    <property type="component" value="Chromosome LG23"/>
</dbReference>
<name>A0A2R6PTD8_ACTCC</name>
<dbReference type="GO" id="GO:0015031">
    <property type="term" value="P:protein transport"/>
    <property type="evidence" value="ECO:0007669"/>
    <property type="project" value="UniProtKB-KW"/>
</dbReference>
<comment type="subcellular location">
    <subcellularLocation>
        <location evidence="1">Endosome</location>
    </subcellularLocation>
</comment>
<evidence type="ECO:0000313" key="7">
    <source>
        <dbReference type="Proteomes" id="UP000241394"/>
    </source>
</evidence>
<keyword evidence="3" id="KW-0813">Transport</keyword>
<keyword evidence="4" id="KW-0967">Endosome</keyword>
<evidence type="ECO:0000256" key="5">
    <source>
        <dbReference type="ARBA" id="ARBA00022927"/>
    </source>
</evidence>
<evidence type="ECO:0000256" key="1">
    <source>
        <dbReference type="ARBA" id="ARBA00004177"/>
    </source>
</evidence>
<dbReference type="PANTHER" id="PTHR13673">
    <property type="entry name" value="ESOPHAGEAL CANCER ASSOCIATED PROTEIN"/>
    <property type="match status" value="1"/>
</dbReference>
<keyword evidence="7" id="KW-1185">Reference proteome</keyword>
<sequence>MEFRPRNYAAEEEIYLLPRVPAGAHPLSAPSPSLYQVEVVNHEKNDFYDPLRCSDAIVMVSNDNLQEEDNGSAVNKPTVELPTKEWSSFKKFLMQRFSGSKMVSISTMSDVIMKTGKVHEKSSMTMHLEELDDPQKFAEDGIKVISQQEYVSRLHELKDEITRAWQADDRVTSLKLSVKVAKLLMDTSVLEFYPTLFVLATDVMDMVGDMVWERIKQKAEFSEGGNVISSLPAENFKAEDISVDAKETCSNWFFKIGSIRELLPRIYLELAILPCWRFLHDRPMDIVQRLVMMTRGIADPLAFAYCHLYMAHCAQKLPQHDIGYLVICINDLKILLTRFLSAKEATDEKISEKSRLLISLMEPTIDYITRCLIKYSYQTRAGNVLVELGMGMNQSELCGKVPCISIILHYLLKELPTELVSSNAVEILQLIECSKDYSFDQCLNYRLLGFRLSEKRSEPVIINAVVDKVIKVISEYNSLDEYLKVVDAYVDIILQNQMGNNLNIILDGIKKRACNEGIAETELTFLQSIFLKLLAQFNNLEDIFSLSHFVEILDMMHGSSRSAVNMHILNIATRKGCIRDPTIIQLLFEVSQSLHDGIDYSNMRNDDNQQATRLISRFANMVDHGSEVERHLAFLVECRGAFGGINELKETLVHSSNFLAVKAMKDGQNHISFVKSCIAFGEVTIPSVPSWVNQLNLYLETAEVALLGGLVSHSDGLLDSAIICLQTLNLLDGSRVSNDVDRTLSLIRKLCSLLVLVPGNPGQGVTYIPRSVLALLDSHSWMSSRMRTNVLSAIVNLAATVSQFKLPYHANHEKTQIRGNDHLFFGDPTYLQELLSLSAFVLQNLVNNIMQEPSQVVRGTMALEACNCIASSFNPSHEVLPILSKLMETAKLCLSSNDNYLQSTTKFVDKFLHAKALEGVQRC</sequence>
<keyword evidence="5" id="KW-0653">Protein transport</keyword>
<dbReference type="InParanoid" id="A0A2R6PTD8"/>
<dbReference type="AlphaFoldDB" id="A0A2R6PTD8"/>